<organism evidence="2 3">
    <name type="scientific">Crotalaria pallida</name>
    <name type="common">Smooth rattlebox</name>
    <name type="synonym">Crotalaria striata</name>
    <dbReference type="NCBI Taxonomy" id="3830"/>
    <lineage>
        <taxon>Eukaryota</taxon>
        <taxon>Viridiplantae</taxon>
        <taxon>Streptophyta</taxon>
        <taxon>Embryophyta</taxon>
        <taxon>Tracheophyta</taxon>
        <taxon>Spermatophyta</taxon>
        <taxon>Magnoliopsida</taxon>
        <taxon>eudicotyledons</taxon>
        <taxon>Gunneridae</taxon>
        <taxon>Pentapetalae</taxon>
        <taxon>rosids</taxon>
        <taxon>fabids</taxon>
        <taxon>Fabales</taxon>
        <taxon>Fabaceae</taxon>
        <taxon>Papilionoideae</taxon>
        <taxon>50 kb inversion clade</taxon>
        <taxon>genistoids sensu lato</taxon>
        <taxon>core genistoids</taxon>
        <taxon>Crotalarieae</taxon>
        <taxon>Crotalaria</taxon>
    </lineage>
</organism>
<sequence>MWRQNIFCGNPHSDQSISEEEEEVEAFDDVVSPATSAPALNKVHASYTPKEELPLHVRLDFLKGMRDPNLAGIGSSSSFEKPAGTPLEDEVEMPDFKENEFNNISRQVVANSSDEEVISDDESHKCGRLGASISEFDRLPEIFKAVDPGASAALDGNYLEDEEKIEIDSDTEPTESEARAHGFNLPSMADLFDKLQDTTSLSTKRKTGQLFQKRSISHLQDTIVDSEDSPEPVGSVSSSDNEVYLC</sequence>
<keyword evidence="3" id="KW-1185">Reference proteome</keyword>
<name>A0AAN9EMZ4_CROPI</name>
<feature type="region of interest" description="Disordered" evidence="1">
    <location>
        <begin position="221"/>
        <end position="246"/>
    </location>
</feature>
<dbReference type="EMBL" id="JAYWIO010000005">
    <property type="protein sequence ID" value="KAK7259385.1"/>
    <property type="molecule type" value="Genomic_DNA"/>
</dbReference>
<feature type="region of interest" description="Disordered" evidence="1">
    <location>
        <begin position="1"/>
        <end position="21"/>
    </location>
</feature>
<gene>
    <name evidence="2" type="ORF">RIF29_24992</name>
</gene>
<dbReference type="PANTHER" id="PTHR35686">
    <property type="entry name" value="KINETOCHORE PROTEIN"/>
    <property type="match status" value="1"/>
</dbReference>
<dbReference type="AlphaFoldDB" id="A0AAN9EMZ4"/>
<evidence type="ECO:0000313" key="2">
    <source>
        <dbReference type="EMBL" id="KAK7259385.1"/>
    </source>
</evidence>
<comment type="caution">
    <text evidence="2">The sequence shown here is derived from an EMBL/GenBank/DDBJ whole genome shotgun (WGS) entry which is preliminary data.</text>
</comment>
<feature type="region of interest" description="Disordered" evidence="1">
    <location>
        <begin position="71"/>
        <end position="90"/>
    </location>
</feature>
<feature type="compositionally biased region" description="Polar residues" evidence="1">
    <location>
        <begin position="235"/>
        <end position="246"/>
    </location>
</feature>
<protein>
    <submittedName>
        <fullName evidence="2">Uncharacterized protein</fullName>
    </submittedName>
</protein>
<proteinExistence type="predicted"/>
<dbReference type="Proteomes" id="UP001372338">
    <property type="component" value="Unassembled WGS sequence"/>
</dbReference>
<reference evidence="2 3" key="1">
    <citation type="submission" date="2024-01" db="EMBL/GenBank/DDBJ databases">
        <title>The genomes of 5 underutilized Papilionoideae crops provide insights into root nodulation and disease resistanc.</title>
        <authorList>
            <person name="Yuan L."/>
        </authorList>
    </citation>
    <scope>NUCLEOTIDE SEQUENCE [LARGE SCALE GENOMIC DNA]</scope>
    <source>
        <strain evidence="2">ZHUSHIDOU_FW_LH</strain>
        <tissue evidence="2">Leaf</tissue>
    </source>
</reference>
<evidence type="ECO:0000256" key="1">
    <source>
        <dbReference type="SAM" id="MobiDB-lite"/>
    </source>
</evidence>
<evidence type="ECO:0000313" key="3">
    <source>
        <dbReference type="Proteomes" id="UP001372338"/>
    </source>
</evidence>
<dbReference type="PANTHER" id="PTHR35686:SF1">
    <property type="entry name" value="KINETOCHORE PROTEIN"/>
    <property type="match status" value="1"/>
</dbReference>
<accession>A0AAN9EMZ4</accession>